<reference evidence="2 3" key="1">
    <citation type="submission" date="2018-02" db="EMBL/GenBank/DDBJ databases">
        <title>Corynebacterium alimpuense sp. nov., a marine obligate actinomycete isolated from sediments of Valparaiso bay, Chile.</title>
        <authorList>
            <person name="Claverias F."/>
            <person name="Gonzales-Siles L."/>
            <person name="Salva-Serra F."/>
            <person name="Inganaes E."/>
            <person name="Molin K."/>
            <person name="Cumsille A."/>
            <person name="Undabarrena A."/>
            <person name="Couve E."/>
            <person name="Moore E.R.B."/>
            <person name="Gomila M."/>
            <person name="Camara B."/>
        </authorList>
    </citation>
    <scope>NUCLEOTIDE SEQUENCE [LARGE SCALE GENOMIC DNA]</scope>
    <source>
        <strain evidence="2 3">CCUG 69366</strain>
    </source>
</reference>
<evidence type="ECO:0000313" key="2">
    <source>
        <dbReference type="EMBL" id="RNE49806.1"/>
    </source>
</evidence>
<name>A0A3M8K9J4_9CORY</name>
<proteinExistence type="predicted"/>
<evidence type="ECO:0008006" key="4">
    <source>
        <dbReference type="Google" id="ProtNLM"/>
    </source>
</evidence>
<feature type="signal peptide" evidence="1">
    <location>
        <begin position="1"/>
        <end position="27"/>
    </location>
</feature>
<accession>A0A3M8K9J4</accession>
<protein>
    <recommendedName>
        <fullName evidence="4">Secreted protein</fullName>
    </recommendedName>
</protein>
<dbReference type="RefSeq" id="WP_123047127.1">
    <property type="nucleotide sequence ID" value="NZ_PTJO01000002.1"/>
</dbReference>
<comment type="caution">
    <text evidence="2">The sequence shown here is derived from an EMBL/GenBank/DDBJ whole genome shotgun (WGS) entry which is preliminary data.</text>
</comment>
<organism evidence="2 3">
    <name type="scientific">Corynebacterium alimapuense</name>
    <dbReference type="NCBI Taxonomy" id="1576874"/>
    <lineage>
        <taxon>Bacteria</taxon>
        <taxon>Bacillati</taxon>
        <taxon>Actinomycetota</taxon>
        <taxon>Actinomycetes</taxon>
        <taxon>Mycobacteriales</taxon>
        <taxon>Corynebacteriaceae</taxon>
        <taxon>Corynebacterium</taxon>
    </lineage>
</organism>
<dbReference type="Proteomes" id="UP000266975">
    <property type="component" value="Unassembled WGS sequence"/>
</dbReference>
<feature type="chain" id="PRO_5017981401" description="Secreted protein" evidence="1">
    <location>
        <begin position="28"/>
        <end position="185"/>
    </location>
</feature>
<keyword evidence="3" id="KW-1185">Reference proteome</keyword>
<evidence type="ECO:0000313" key="3">
    <source>
        <dbReference type="Proteomes" id="UP000266975"/>
    </source>
</evidence>
<gene>
    <name evidence="2" type="ORF">C5L39_01430</name>
</gene>
<keyword evidence="1" id="KW-0732">Signal</keyword>
<dbReference type="AlphaFoldDB" id="A0A3M8K9J4"/>
<evidence type="ECO:0000256" key="1">
    <source>
        <dbReference type="SAM" id="SignalP"/>
    </source>
</evidence>
<sequence>MSITSRATAVVLALAMATAGTIFPAYAAEHSVVFSVEHANNVEDFVITPDLVMDSRQKAASMSPEQVEEIHSYMGPNAVATLEAAMQRNGVSNDSEVAPAAIPAAIAGVAIGAVAWCASGALSSVPTSVLTDIINHGEGGGSYVQNAIVGCIAGNIGGAVWKLIPHGVKQSIYSEVVKFYWNYIR</sequence>
<dbReference type="EMBL" id="PTJO01000002">
    <property type="protein sequence ID" value="RNE49806.1"/>
    <property type="molecule type" value="Genomic_DNA"/>
</dbReference>
<dbReference type="OrthoDB" id="4249572at2"/>